<organism evidence="1">
    <name type="scientific">freshwater metagenome</name>
    <dbReference type="NCBI Taxonomy" id="449393"/>
    <lineage>
        <taxon>unclassified sequences</taxon>
        <taxon>metagenomes</taxon>
        <taxon>ecological metagenomes</taxon>
    </lineage>
</organism>
<dbReference type="EMBL" id="CAEZWP010000026">
    <property type="protein sequence ID" value="CAB4659222.1"/>
    <property type="molecule type" value="Genomic_DNA"/>
</dbReference>
<proteinExistence type="predicted"/>
<sequence length="166" mass="16676">MTKKSVTVLKGNGYTMTISTKKKIAVVVLTTVALSLGTVGVANASQAKPKSEAAKAKHEANHQVREALVVSIIGIDAATIKSRLKAGETLGAIAGAKKSALITALVAEATKNIDAAVTAGKMSSAKATTLKAGVTAHVTAEVDAVRGAKAPGMGKGGPRHGMGKNH</sequence>
<evidence type="ECO:0000313" key="1">
    <source>
        <dbReference type="EMBL" id="CAB4659222.1"/>
    </source>
</evidence>
<protein>
    <submittedName>
        <fullName evidence="1">Unannotated protein</fullName>
    </submittedName>
</protein>
<reference evidence="1" key="1">
    <citation type="submission" date="2020-05" db="EMBL/GenBank/DDBJ databases">
        <authorList>
            <person name="Chiriac C."/>
            <person name="Salcher M."/>
            <person name="Ghai R."/>
            <person name="Kavagutti S V."/>
        </authorList>
    </citation>
    <scope>NUCLEOTIDE SEQUENCE</scope>
</reference>
<dbReference type="AlphaFoldDB" id="A0A6J6LC52"/>
<name>A0A6J6LC52_9ZZZZ</name>
<gene>
    <name evidence="1" type="ORF">UFOPK2265_00683</name>
</gene>
<accession>A0A6J6LC52</accession>